<dbReference type="PANTHER" id="PTHR11986">
    <property type="entry name" value="AMINOTRANSFERASE CLASS III"/>
    <property type="match status" value="1"/>
</dbReference>
<proteinExistence type="inferred from homology"/>
<dbReference type="AlphaFoldDB" id="A0A7S3WM27"/>
<keyword evidence="4" id="KW-0808">Transferase</keyword>
<dbReference type="InterPro" id="IPR005814">
    <property type="entry name" value="Aminotrans_3"/>
</dbReference>
<sequence>MPVYSYRLGSPTWALSLPGVYSAPLHTGRREQGARLRAALGEVAARRGEGVVRDVRGHGCMLGLELAASQPAGTAKRVAQACAARGLLLLNCSVYETLRFIPPLTVAPAEVDEACDVFDAALAEVVA</sequence>
<organism evidence="5">
    <name type="scientific">Emiliania huxleyi</name>
    <name type="common">Coccolithophore</name>
    <name type="synonym">Pontosphaera huxleyi</name>
    <dbReference type="NCBI Taxonomy" id="2903"/>
    <lineage>
        <taxon>Eukaryota</taxon>
        <taxon>Haptista</taxon>
        <taxon>Haptophyta</taxon>
        <taxon>Prymnesiophyceae</taxon>
        <taxon>Isochrysidales</taxon>
        <taxon>Noelaerhabdaceae</taxon>
        <taxon>Emiliania</taxon>
    </lineage>
</organism>
<comment type="cofactor">
    <cofactor evidence="1">
        <name>pyridoxal 5'-phosphate</name>
        <dbReference type="ChEBI" id="CHEBI:597326"/>
    </cofactor>
</comment>
<dbReference type="Pfam" id="PF00202">
    <property type="entry name" value="Aminotran_3"/>
    <property type="match status" value="1"/>
</dbReference>
<dbReference type="InterPro" id="IPR015424">
    <property type="entry name" value="PyrdxlP-dep_Trfase"/>
</dbReference>
<dbReference type="SUPFAM" id="SSF53383">
    <property type="entry name" value="PLP-dependent transferases"/>
    <property type="match status" value="1"/>
</dbReference>
<dbReference type="GO" id="GO:0042802">
    <property type="term" value="F:identical protein binding"/>
    <property type="evidence" value="ECO:0007669"/>
    <property type="project" value="TreeGrafter"/>
</dbReference>
<dbReference type="Gene3D" id="3.90.1150.10">
    <property type="entry name" value="Aspartate Aminotransferase, domain 1"/>
    <property type="match status" value="1"/>
</dbReference>
<accession>A0A7S3WM27</accession>
<evidence type="ECO:0000256" key="1">
    <source>
        <dbReference type="ARBA" id="ARBA00001933"/>
    </source>
</evidence>
<keyword evidence="3" id="KW-0032">Aminotransferase</keyword>
<gene>
    <name evidence="5" type="ORF">EHUX00137_LOCUS27595</name>
</gene>
<dbReference type="GO" id="GO:0030170">
    <property type="term" value="F:pyridoxal phosphate binding"/>
    <property type="evidence" value="ECO:0007669"/>
    <property type="project" value="InterPro"/>
</dbReference>
<evidence type="ECO:0000256" key="2">
    <source>
        <dbReference type="ARBA" id="ARBA00008954"/>
    </source>
</evidence>
<reference evidence="5" key="1">
    <citation type="submission" date="2021-01" db="EMBL/GenBank/DDBJ databases">
        <authorList>
            <person name="Corre E."/>
            <person name="Pelletier E."/>
            <person name="Niang G."/>
            <person name="Scheremetjew M."/>
            <person name="Finn R."/>
            <person name="Kale V."/>
            <person name="Holt S."/>
            <person name="Cochrane G."/>
            <person name="Meng A."/>
            <person name="Brown T."/>
            <person name="Cohen L."/>
        </authorList>
    </citation>
    <scope>NUCLEOTIDE SEQUENCE</scope>
    <source>
        <strain evidence="5">379</strain>
    </source>
</reference>
<name>A0A7S3WM27_EMIHU</name>
<evidence type="ECO:0000256" key="3">
    <source>
        <dbReference type="ARBA" id="ARBA00022576"/>
    </source>
</evidence>
<evidence type="ECO:0000313" key="5">
    <source>
        <dbReference type="EMBL" id="CAE0566087.1"/>
    </source>
</evidence>
<evidence type="ECO:0000256" key="4">
    <source>
        <dbReference type="ARBA" id="ARBA00022679"/>
    </source>
</evidence>
<evidence type="ECO:0008006" key="6">
    <source>
        <dbReference type="Google" id="ProtNLM"/>
    </source>
</evidence>
<protein>
    <recommendedName>
        <fullName evidence="6">Acetylornithine aminotransferase</fullName>
    </recommendedName>
</protein>
<dbReference type="PANTHER" id="PTHR11986:SF79">
    <property type="entry name" value="ACETYLORNITHINE AMINOTRANSFERASE, MITOCHONDRIAL"/>
    <property type="match status" value="1"/>
</dbReference>
<dbReference type="InterPro" id="IPR015422">
    <property type="entry name" value="PyrdxlP-dep_Trfase_small"/>
</dbReference>
<dbReference type="InterPro" id="IPR050103">
    <property type="entry name" value="Class-III_PLP-dep_AT"/>
</dbReference>
<dbReference type="EMBL" id="HBIR01035380">
    <property type="protein sequence ID" value="CAE0566087.1"/>
    <property type="molecule type" value="Transcribed_RNA"/>
</dbReference>
<dbReference type="GO" id="GO:0008483">
    <property type="term" value="F:transaminase activity"/>
    <property type="evidence" value="ECO:0007669"/>
    <property type="project" value="UniProtKB-KW"/>
</dbReference>
<comment type="similarity">
    <text evidence="2">Belongs to the class-III pyridoxal-phosphate-dependent aminotransferase family.</text>
</comment>